<dbReference type="Pfam" id="PF13516">
    <property type="entry name" value="LRR_6"/>
    <property type="match status" value="1"/>
</dbReference>
<dbReference type="InterPro" id="IPR032675">
    <property type="entry name" value="LRR_dom_sf"/>
</dbReference>
<name>A0A0C3BS88_PILCF</name>
<organism evidence="1 2">
    <name type="scientific">Piloderma croceum (strain F 1598)</name>
    <dbReference type="NCBI Taxonomy" id="765440"/>
    <lineage>
        <taxon>Eukaryota</taxon>
        <taxon>Fungi</taxon>
        <taxon>Dikarya</taxon>
        <taxon>Basidiomycota</taxon>
        <taxon>Agaricomycotina</taxon>
        <taxon>Agaricomycetes</taxon>
        <taxon>Agaricomycetidae</taxon>
        <taxon>Atheliales</taxon>
        <taxon>Atheliaceae</taxon>
        <taxon>Piloderma</taxon>
    </lineage>
</organism>
<gene>
    <name evidence="1" type="ORF">PILCRDRAFT_73478</name>
</gene>
<dbReference type="HOGENOM" id="CLU_027887_0_0_1"/>
<dbReference type="EMBL" id="KN833005">
    <property type="protein sequence ID" value="KIM80172.1"/>
    <property type="molecule type" value="Genomic_DNA"/>
</dbReference>
<dbReference type="SUPFAM" id="SSF52047">
    <property type="entry name" value="RNI-like"/>
    <property type="match status" value="1"/>
</dbReference>
<reference evidence="1 2" key="1">
    <citation type="submission" date="2014-04" db="EMBL/GenBank/DDBJ databases">
        <authorList>
            <consortium name="DOE Joint Genome Institute"/>
            <person name="Kuo A."/>
            <person name="Tarkka M."/>
            <person name="Buscot F."/>
            <person name="Kohler A."/>
            <person name="Nagy L.G."/>
            <person name="Floudas D."/>
            <person name="Copeland A."/>
            <person name="Barry K.W."/>
            <person name="Cichocki N."/>
            <person name="Veneault-Fourrey C."/>
            <person name="LaButti K."/>
            <person name="Lindquist E.A."/>
            <person name="Lipzen A."/>
            <person name="Lundell T."/>
            <person name="Morin E."/>
            <person name="Murat C."/>
            <person name="Sun H."/>
            <person name="Tunlid A."/>
            <person name="Henrissat B."/>
            <person name="Grigoriev I.V."/>
            <person name="Hibbett D.S."/>
            <person name="Martin F."/>
            <person name="Nordberg H.P."/>
            <person name="Cantor M.N."/>
            <person name="Hua S.X."/>
        </authorList>
    </citation>
    <scope>NUCLEOTIDE SEQUENCE [LARGE SCALE GENOMIC DNA]</scope>
    <source>
        <strain evidence="1 2">F 1598</strain>
    </source>
</reference>
<dbReference type="InParanoid" id="A0A0C3BS88"/>
<reference evidence="2" key="2">
    <citation type="submission" date="2015-01" db="EMBL/GenBank/DDBJ databases">
        <title>Evolutionary Origins and Diversification of the Mycorrhizal Mutualists.</title>
        <authorList>
            <consortium name="DOE Joint Genome Institute"/>
            <consortium name="Mycorrhizal Genomics Consortium"/>
            <person name="Kohler A."/>
            <person name="Kuo A."/>
            <person name="Nagy L.G."/>
            <person name="Floudas D."/>
            <person name="Copeland A."/>
            <person name="Barry K.W."/>
            <person name="Cichocki N."/>
            <person name="Veneault-Fourrey C."/>
            <person name="LaButti K."/>
            <person name="Lindquist E.A."/>
            <person name="Lipzen A."/>
            <person name="Lundell T."/>
            <person name="Morin E."/>
            <person name="Murat C."/>
            <person name="Riley R."/>
            <person name="Ohm R."/>
            <person name="Sun H."/>
            <person name="Tunlid A."/>
            <person name="Henrissat B."/>
            <person name="Grigoriev I.V."/>
            <person name="Hibbett D.S."/>
            <person name="Martin F."/>
        </authorList>
    </citation>
    <scope>NUCLEOTIDE SEQUENCE [LARGE SCALE GENOMIC DNA]</scope>
    <source>
        <strain evidence="2">F 1598</strain>
    </source>
</reference>
<proteinExistence type="predicted"/>
<dbReference type="Proteomes" id="UP000054166">
    <property type="component" value="Unassembled WGS sequence"/>
</dbReference>
<evidence type="ECO:0008006" key="3">
    <source>
        <dbReference type="Google" id="ProtNLM"/>
    </source>
</evidence>
<dbReference type="OrthoDB" id="333024at2759"/>
<protein>
    <recommendedName>
        <fullName evidence="3">RNI-like protein</fullName>
    </recommendedName>
</protein>
<dbReference type="AlphaFoldDB" id="A0A0C3BS88"/>
<dbReference type="GO" id="GO:0005096">
    <property type="term" value="F:GTPase activator activity"/>
    <property type="evidence" value="ECO:0007669"/>
    <property type="project" value="InterPro"/>
</dbReference>
<dbReference type="InterPro" id="IPR001611">
    <property type="entry name" value="Leu-rich_rpt"/>
</dbReference>
<dbReference type="InterPro" id="IPR027038">
    <property type="entry name" value="RanGap"/>
</dbReference>
<accession>A0A0C3BS88</accession>
<dbReference type="SMART" id="SM00368">
    <property type="entry name" value="LRR_RI"/>
    <property type="match status" value="4"/>
</dbReference>
<sequence length="578" mass="63976">MATINAEATRLATILQNDLDALAHDRPISACALTAPRRRSTKTSALASAVAAHLFPDDITEPLRALIQYEKVIIQLRAAFLAQEHAENESVRKENRTNTWSGRIEAQGPWDEINDPVSLEGVEALPSPVKISSEETLASFFRYLAQGGDFDGRGDRVVQLEPHSGEPYIEFEKGVLYKDSRMDLCKVAVGPQHIETLLTALRTNSFVRHFLFGNNLIGRCGAHAVADFIRDYPDKFETWYLASCCLDAASLKLLVDQIVKSSICHSIWLKRNALTSSAAGDVARMIILMKGLKTLDLDQTNLGDTGVAQLFEQLGEHVASNDRPLSLETVYLNADGIGHKGCVSMARYLGSPNCALNNLSVACNPIGDKGAYALAQGLATNRSLLRLCLKSCGLKTAGAIALFTALRNHPKLCVLDVSHAYTTKDLDARYNYIEDGATQSIIDMLTHLRTLRSFSLGITAMSRDCLDSIKLALYSSNLFFYMGTSIHISPNSIPAIVKPDGVHNHLLANVQAHYGKDMRYPQFLDGPMRLLINGEHVRYIHSVYRSRDKRKARRGEMVLQKKWDEGDNTLMEVQRMSD</sequence>
<dbReference type="STRING" id="765440.A0A0C3BS88"/>
<evidence type="ECO:0000313" key="1">
    <source>
        <dbReference type="EMBL" id="KIM80172.1"/>
    </source>
</evidence>
<keyword evidence="2" id="KW-1185">Reference proteome</keyword>
<dbReference type="Gene3D" id="3.80.10.10">
    <property type="entry name" value="Ribonuclease Inhibitor"/>
    <property type="match status" value="2"/>
</dbReference>
<evidence type="ECO:0000313" key="2">
    <source>
        <dbReference type="Proteomes" id="UP000054166"/>
    </source>
</evidence>
<dbReference type="PANTHER" id="PTHR24113">
    <property type="entry name" value="RAN GTPASE-ACTIVATING PROTEIN 1"/>
    <property type="match status" value="1"/>
</dbReference>